<sequence length="192" mass="22092">MANFQRDILSLLIREICQQSADGRLKELMAEWGLNEQDINVFSNLEQIHIERLSKSRIQPFRVVANEESISFIKQMVGESKLIERCIALGAPNDFLYHFFGISKREACARRIATGVDAKRMKRVVSIKLEDRIIEKYHLVSELTTKDIGAKDYCEICDLLIKEGIDANLKVVWTVIEEYRSGADLKQCLQEI</sequence>
<name>A0A6F8PW48_9GAMM</name>
<dbReference type="EMBL" id="AP021889">
    <property type="protein sequence ID" value="BBP46345.1"/>
    <property type="molecule type" value="Genomic_DNA"/>
</dbReference>
<evidence type="ECO:0008006" key="3">
    <source>
        <dbReference type="Google" id="ProtNLM"/>
    </source>
</evidence>
<proteinExistence type="predicted"/>
<protein>
    <recommendedName>
        <fullName evidence="3">DUF2857 domain-containing protein</fullName>
    </recommendedName>
</protein>
<dbReference type="AlphaFoldDB" id="A0A6F8PW48"/>
<dbReference type="Pfam" id="PF11198">
    <property type="entry name" value="DUF2857"/>
    <property type="match status" value="1"/>
</dbReference>
<organism evidence="1 2">
    <name type="scientific">Thiosulfatimonas sediminis</name>
    <dbReference type="NCBI Taxonomy" id="2675054"/>
    <lineage>
        <taxon>Bacteria</taxon>
        <taxon>Pseudomonadati</taxon>
        <taxon>Pseudomonadota</taxon>
        <taxon>Gammaproteobacteria</taxon>
        <taxon>Thiotrichales</taxon>
        <taxon>Piscirickettsiaceae</taxon>
        <taxon>Thiosulfatimonas</taxon>
    </lineage>
</organism>
<dbReference type="Proteomes" id="UP000501726">
    <property type="component" value="Chromosome"/>
</dbReference>
<reference evidence="2" key="1">
    <citation type="submission" date="2019-11" db="EMBL/GenBank/DDBJ databases">
        <title>Isolation and characterization of two novel species in the genus Thiomicrorhabdus.</title>
        <authorList>
            <person name="Mochizuki J."/>
            <person name="Kojima H."/>
            <person name="Fukui M."/>
        </authorList>
    </citation>
    <scope>NUCLEOTIDE SEQUENCE [LARGE SCALE GENOMIC DNA]</scope>
    <source>
        <strain evidence="2">aks77</strain>
    </source>
</reference>
<dbReference type="KEGG" id="tse:THMIRHAS_17180"/>
<dbReference type="RefSeq" id="WP_173272867.1">
    <property type="nucleotide sequence ID" value="NZ_AP021889.1"/>
</dbReference>
<dbReference type="InterPro" id="IPR021364">
    <property type="entry name" value="DUF2857"/>
</dbReference>
<evidence type="ECO:0000313" key="1">
    <source>
        <dbReference type="EMBL" id="BBP46345.1"/>
    </source>
</evidence>
<keyword evidence="2" id="KW-1185">Reference proteome</keyword>
<evidence type="ECO:0000313" key="2">
    <source>
        <dbReference type="Proteomes" id="UP000501726"/>
    </source>
</evidence>
<gene>
    <name evidence="1" type="ORF">THMIRHAS_17180</name>
</gene>
<accession>A0A6F8PW48</accession>